<feature type="domain" description="EamA" evidence="7">
    <location>
        <begin position="14"/>
        <end position="147"/>
    </location>
</feature>
<dbReference type="InterPro" id="IPR037185">
    <property type="entry name" value="EmrE-like"/>
</dbReference>
<dbReference type="STRING" id="294935.ATN88_19245"/>
<gene>
    <name evidence="8" type="ORF">ATN88_19245</name>
</gene>
<dbReference type="InterPro" id="IPR000620">
    <property type="entry name" value="EamA_dom"/>
</dbReference>
<evidence type="ECO:0000256" key="3">
    <source>
        <dbReference type="ARBA" id="ARBA00022692"/>
    </source>
</evidence>
<feature type="transmembrane region" description="Helical" evidence="6">
    <location>
        <begin position="42"/>
        <end position="63"/>
    </location>
</feature>
<comment type="subcellular location">
    <subcellularLocation>
        <location evidence="1">Cell membrane</location>
        <topology evidence="1">Multi-pass membrane protein</topology>
    </subcellularLocation>
</comment>
<dbReference type="GO" id="GO:0005886">
    <property type="term" value="C:plasma membrane"/>
    <property type="evidence" value="ECO:0007669"/>
    <property type="project" value="UniProtKB-SubCell"/>
</dbReference>
<evidence type="ECO:0000256" key="2">
    <source>
        <dbReference type="ARBA" id="ARBA00022475"/>
    </source>
</evidence>
<keyword evidence="4 6" id="KW-1133">Transmembrane helix</keyword>
<keyword evidence="3 6" id="KW-0812">Transmembrane</keyword>
<dbReference type="PANTHER" id="PTHR42920:SF11">
    <property type="entry name" value="INNER MEMBRANE PROTEIN YTFF"/>
    <property type="match status" value="1"/>
</dbReference>
<dbReference type="RefSeq" id="WP_067417893.1">
    <property type="nucleotide sequence ID" value="NZ_LNTY01000036.1"/>
</dbReference>
<name>A0A135I6L9_9GAMM</name>
<feature type="domain" description="EamA" evidence="7">
    <location>
        <begin position="165"/>
        <end position="295"/>
    </location>
</feature>
<feature type="transmembrane region" description="Helical" evidence="6">
    <location>
        <begin position="196"/>
        <end position="215"/>
    </location>
</feature>
<evidence type="ECO:0000256" key="5">
    <source>
        <dbReference type="ARBA" id="ARBA00023136"/>
    </source>
</evidence>
<evidence type="ECO:0000313" key="8">
    <source>
        <dbReference type="EMBL" id="KXF81096.1"/>
    </source>
</evidence>
<organism evidence="8 9">
    <name type="scientific">Enterovibrio coralii</name>
    <dbReference type="NCBI Taxonomy" id="294935"/>
    <lineage>
        <taxon>Bacteria</taxon>
        <taxon>Pseudomonadati</taxon>
        <taxon>Pseudomonadota</taxon>
        <taxon>Gammaproteobacteria</taxon>
        <taxon>Vibrionales</taxon>
        <taxon>Vibrionaceae</taxon>
        <taxon>Enterovibrio</taxon>
    </lineage>
</organism>
<evidence type="ECO:0000313" key="9">
    <source>
        <dbReference type="Proteomes" id="UP000070529"/>
    </source>
</evidence>
<dbReference type="EMBL" id="LNTY01000036">
    <property type="protein sequence ID" value="KXF81096.1"/>
    <property type="molecule type" value="Genomic_DNA"/>
</dbReference>
<accession>A0A135I6L9</accession>
<evidence type="ECO:0000256" key="4">
    <source>
        <dbReference type="ARBA" id="ARBA00022989"/>
    </source>
</evidence>
<feature type="transmembrane region" description="Helical" evidence="6">
    <location>
        <begin position="98"/>
        <end position="118"/>
    </location>
</feature>
<dbReference type="Proteomes" id="UP000070529">
    <property type="component" value="Unassembled WGS sequence"/>
</dbReference>
<reference evidence="8 9" key="1">
    <citation type="submission" date="2015-11" db="EMBL/GenBank/DDBJ databases">
        <title>Genomic Taxonomy of the Vibrionaceae.</title>
        <authorList>
            <person name="Gomez-Gil B."/>
            <person name="Enciso-Ibarra J."/>
        </authorList>
    </citation>
    <scope>NUCLEOTIDE SEQUENCE [LARGE SCALE GENOMIC DNA]</scope>
    <source>
        <strain evidence="8 9">CAIM 912</strain>
    </source>
</reference>
<feature type="transmembrane region" description="Helical" evidence="6">
    <location>
        <begin position="75"/>
        <end position="92"/>
    </location>
</feature>
<proteinExistence type="predicted"/>
<dbReference type="OrthoDB" id="9787117at2"/>
<dbReference type="InterPro" id="IPR051258">
    <property type="entry name" value="Diverse_Substrate_Transporter"/>
</dbReference>
<evidence type="ECO:0000256" key="6">
    <source>
        <dbReference type="SAM" id="Phobius"/>
    </source>
</evidence>
<dbReference type="AlphaFoldDB" id="A0A135I6L9"/>
<feature type="transmembrane region" description="Helical" evidence="6">
    <location>
        <begin position="227"/>
        <end position="245"/>
    </location>
</feature>
<keyword evidence="5 6" id="KW-0472">Membrane</keyword>
<sequence length="307" mass="32239">MRAALLSMDTMLQGSLAILFSSVLWGTTGTVASFAPQVSPLAVGAFAMGVAGLLLGVMYRNAIKSDWYVLKNSPLLLAVGAVSLAIYPLAFYSSMRMAGVAVGTVISIASAPFFAVLIEQIFGRKQTLSTRWLISAVAGTAGIIMLTLAETAHSKGAAENDQLILGVILGLVAGLTYTLYAWVAKQFINQGVESKSAMGAIFLLGACILLPSLYFTGNNLFSTMENTLVVTYMALVPMFLGYVAFGFGLKFVNASKATLLTLFEPVVAAVLAIVVVGELISPIGWLGMALISVCLLLQASEKGETAQ</sequence>
<dbReference type="PANTHER" id="PTHR42920">
    <property type="entry name" value="OS03G0707200 PROTEIN-RELATED"/>
    <property type="match status" value="1"/>
</dbReference>
<feature type="transmembrane region" description="Helical" evidence="6">
    <location>
        <begin position="257"/>
        <end position="277"/>
    </location>
</feature>
<evidence type="ECO:0000259" key="7">
    <source>
        <dbReference type="Pfam" id="PF00892"/>
    </source>
</evidence>
<dbReference type="Pfam" id="PF00892">
    <property type="entry name" value="EamA"/>
    <property type="match status" value="2"/>
</dbReference>
<feature type="transmembrane region" description="Helical" evidence="6">
    <location>
        <begin position="130"/>
        <end position="151"/>
    </location>
</feature>
<keyword evidence="9" id="KW-1185">Reference proteome</keyword>
<protein>
    <recommendedName>
        <fullName evidence="7">EamA domain-containing protein</fullName>
    </recommendedName>
</protein>
<comment type="caution">
    <text evidence="8">The sequence shown here is derived from an EMBL/GenBank/DDBJ whole genome shotgun (WGS) entry which is preliminary data.</text>
</comment>
<evidence type="ECO:0000256" key="1">
    <source>
        <dbReference type="ARBA" id="ARBA00004651"/>
    </source>
</evidence>
<keyword evidence="2" id="KW-1003">Cell membrane</keyword>
<feature type="transmembrane region" description="Helical" evidence="6">
    <location>
        <begin position="163"/>
        <end position="184"/>
    </location>
</feature>
<dbReference type="SUPFAM" id="SSF103481">
    <property type="entry name" value="Multidrug resistance efflux transporter EmrE"/>
    <property type="match status" value="2"/>
</dbReference>